<organism evidence="1 2">
    <name type="scientific">Murinocardiopsis flavida</name>
    <dbReference type="NCBI Taxonomy" id="645275"/>
    <lineage>
        <taxon>Bacteria</taxon>
        <taxon>Bacillati</taxon>
        <taxon>Actinomycetota</taxon>
        <taxon>Actinomycetes</taxon>
        <taxon>Streptosporangiales</taxon>
        <taxon>Nocardiopsidaceae</taxon>
        <taxon>Murinocardiopsis</taxon>
    </lineage>
</organism>
<sequence>MAVMCGATTRQGHACRRRVRQPYCWQHPSGGRLSGAVPSTSPHAAEYRATAEARFSIGDLGPTEVAAAWSVYVHGWRAAAADRFGAVLGADVWRSVDNPRSRLTCAALAQLAASVQGTRRHPDEVLRGLADGTLALPLPRTLETRTLADLAAWLLRRRGEADGEARDAGGTSEGADDGSVDGAPADLELAAIGTGLRLVGVYVCARRGALVHCACLRTLAKDAGGNRLKDALWRELDSWAPA</sequence>
<gene>
    <name evidence="1" type="ORF">CLV63_14310</name>
</gene>
<accession>A0A2P8CB81</accession>
<comment type="caution">
    <text evidence="1">The sequence shown here is derived from an EMBL/GenBank/DDBJ whole genome shotgun (WGS) entry which is preliminary data.</text>
</comment>
<dbReference type="AlphaFoldDB" id="A0A2P8CB81"/>
<dbReference type="RefSeq" id="WP_106587036.1">
    <property type="nucleotide sequence ID" value="NZ_PYGA01000043.1"/>
</dbReference>
<keyword evidence="2" id="KW-1185">Reference proteome</keyword>
<name>A0A2P8CB81_9ACTN</name>
<dbReference type="Proteomes" id="UP000240542">
    <property type="component" value="Unassembled WGS sequence"/>
</dbReference>
<proteinExistence type="predicted"/>
<dbReference type="EMBL" id="PYGA01000043">
    <property type="protein sequence ID" value="PSK82240.1"/>
    <property type="molecule type" value="Genomic_DNA"/>
</dbReference>
<evidence type="ECO:0000313" key="1">
    <source>
        <dbReference type="EMBL" id="PSK82240.1"/>
    </source>
</evidence>
<protein>
    <submittedName>
        <fullName evidence="1">Uncharacterized protein</fullName>
    </submittedName>
</protein>
<reference evidence="1 2" key="1">
    <citation type="submission" date="2018-03" db="EMBL/GenBank/DDBJ databases">
        <title>Genomic Encyclopedia of Archaeal and Bacterial Type Strains, Phase II (KMG-II): from individual species to whole genera.</title>
        <authorList>
            <person name="Goeker M."/>
        </authorList>
    </citation>
    <scope>NUCLEOTIDE SEQUENCE [LARGE SCALE GENOMIC DNA]</scope>
    <source>
        <strain evidence="1 2">DSM 45312</strain>
    </source>
</reference>
<evidence type="ECO:0000313" key="2">
    <source>
        <dbReference type="Proteomes" id="UP000240542"/>
    </source>
</evidence>